<evidence type="ECO:0000256" key="1">
    <source>
        <dbReference type="SAM" id="MobiDB-lite"/>
    </source>
</evidence>
<gene>
    <name evidence="2" type="ORF">SPARVUS_LOCUS60507</name>
</gene>
<protein>
    <submittedName>
        <fullName evidence="2">Uncharacterized protein</fullName>
    </submittedName>
</protein>
<evidence type="ECO:0000313" key="3">
    <source>
        <dbReference type="Proteomes" id="UP001162483"/>
    </source>
</evidence>
<feature type="compositionally biased region" description="Basic and acidic residues" evidence="1">
    <location>
        <begin position="18"/>
        <end position="30"/>
    </location>
</feature>
<dbReference type="Proteomes" id="UP001162483">
    <property type="component" value="Unassembled WGS sequence"/>
</dbReference>
<dbReference type="EMBL" id="CATNWA010000023">
    <property type="protein sequence ID" value="CAI9531771.1"/>
    <property type="molecule type" value="Genomic_DNA"/>
</dbReference>
<organism evidence="2 3">
    <name type="scientific">Staurois parvus</name>
    <dbReference type="NCBI Taxonomy" id="386267"/>
    <lineage>
        <taxon>Eukaryota</taxon>
        <taxon>Metazoa</taxon>
        <taxon>Chordata</taxon>
        <taxon>Craniata</taxon>
        <taxon>Vertebrata</taxon>
        <taxon>Euteleostomi</taxon>
        <taxon>Amphibia</taxon>
        <taxon>Batrachia</taxon>
        <taxon>Anura</taxon>
        <taxon>Neobatrachia</taxon>
        <taxon>Ranoidea</taxon>
        <taxon>Ranidae</taxon>
        <taxon>Staurois</taxon>
    </lineage>
</organism>
<name>A0ABN9AAN2_9NEOB</name>
<proteinExistence type="predicted"/>
<evidence type="ECO:0000313" key="2">
    <source>
        <dbReference type="EMBL" id="CAI9531771.1"/>
    </source>
</evidence>
<feature type="region of interest" description="Disordered" evidence="1">
    <location>
        <begin position="13"/>
        <end position="49"/>
    </location>
</feature>
<keyword evidence="3" id="KW-1185">Reference proteome</keyword>
<comment type="caution">
    <text evidence="2">The sequence shown here is derived from an EMBL/GenBank/DDBJ whole genome shotgun (WGS) entry which is preliminary data.</text>
</comment>
<sequence>MSLFHIIEFPAVPSPVRPDARRERNPEGGCRHRPGTLQEGHRGSAGQGK</sequence>
<reference evidence="2" key="1">
    <citation type="submission" date="2023-05" db="EMBL/GenBank/DDBJ databases">
        <authorList>
            <person name="Stuckert A."/>
        </authorList>
    </citation>
    <scope>NUCLEOTIDE SEQUENCE</scope>
</reference>
<accession>A0ABN9AAN2</accession>